<evidence type="ECO:0000313" key="2">
    <source>
        <dbReference type="EMBL" id="ESK82660.1"/>
    </source>
</evidence>
<sequence length="136" mass="14555">MTAAIGDGGNPDGGDQAPMTKKKAIGCKQKMGDAQQQNSEPEQPRMSLAEKRASAAEKRKATIQRRREEANRKAAEIAAVKDKLGEDVSDEDGTVAGTKRSSGDKEAVRRPKRIRTTPAPLHEAGYVRPSKGTQGS</sequence>
<comment type="caution">
    <text evidence="2">The sequence shown here is derived from an EMBL/GenBank/DDBJ whole genome shotgun (WGS) entry which is preliminary data.</text>
</comment>
<gene>
    <name evidence="2" type="ORF">Moror_11197</name>
</gene>
<name>V2WR39_MONRO</name>
<feature type="region of interest" description="Disordered" evidence="1">
    <location>
        <begin position="1"/>
        <end position="136"/>
    </location>
</feature>
<dbReference type="AlphaFoldDB" id="V2WR39"/>
<dbReference type="KEGG" id="mrr:Moror_11197"/>
<reference evidence="2 3" key="1">
    <citation type="journal article" date="2014" name="BMC Genomics">
        <title>Genome and secretome analysis of the hemibiotrophic fungal pathogen, Moniliophthora roreri, which causes frosty pod rot disease of cacao: mechanisms of the biotrophic and necrotrophic phases.</title>
        <authorList>
            <person name="Meinhardt L.W."/>
            <person name="Costa G.G.L."/>
            <person name="Thomazella D.P.T."/>
            <person name="Teixeira P.J.P.L."/>
            <person name="Carazzolle M.F."/>
            <person name="Schuster S.C."/>
            <person name="Carlson J.E."/>
            <person name="Guiltinan M.J."/>
            <person name="Mieczkowski P."/>
            <person name="Farmer A."/>
            <person name="Ramaraj T."/>
            <person name="Crozier J."/>
            <person name="Davis R.E."/>
            <person name="Shao J."/>
            <person name="Melnick R.L."/>
            <person name="Pereira G.A.G."/>
            <person name="Bailey B.A."/>
        </authorList>
    </citation>
    <scope>NUCLEOTIDE SEQUENCE [LARGE SCALE GENOMIC DNA]</scope>
    <source>
        <strain evidence="2 3">MCA 2997</strain>
    </source>
</reference>
<keyword evidence="3" id="KW-1185">Reference proteome</keyword>
<feature type="compositionally biased region" description="Gly residues" evidence="1">
    <location>
        <begin position="1"/>
        <end position="12"/>
    </location>
</feature>
<dbReference type="Proteomes" id="UP000017559">
    <property type="component" value="Unassembled WGS sequence"/>
</dbReference>
<organism evidence="2 3">
    <name type="scientific">Moniliophthora roreri (strain MCA 2997)</name>
    <name type="common">Cocoa frosty pod rot fungus</name>
    <name type="synonym">Crinipellis roreri</name>
    <dbReference type="NCBI Taxonomy" id="1381753"/>
    <lineage>
        <taxon>Eukaryota</taxon>
        <taxon>Fungi</taxon>
        <taxon>Dikarya</taxon>
        <taxon>Basidiomycota</taxon>
        <taxon>Agaricomycotina</taxon>
        <taxon>Agaricomycetes</taxon>
        <taxon>Agaricomycetidae</taxon>
        <taxon>Agaricales</taxon>
        <taxon>Marasmiineae</taxon>
        <taxon>Marasmiaceae</taxon>
        <taxon>Moniliophthora</taxon>
    </lineage>
</organism>
<accession>V2WR39</accession>
<feature type="compositionally biased region" description="Basic and acidic residues" evidence="1">
    <location>
        <begin position="48"/>
        <end position="86"/>
    </location>
</feature>
<evidence type="ECO:0000256" key="1">
    <source>
        <dbReference type="SAM" id="MobiDB-lite"/>
    </source>
</evidence>
<dbReference type="EMBL" id="AWSO01001840">
    <property type="protein sequence ID" value="ESK82660.1"/>
    <property type="molecule type" value="Genomic_DNA"/>
</dbReference>
<proteinExistence type="predicted"/>
<protein>
    <submittedName>
        <fullName evidence="2">Uncharacterized protein</fullName>
    </submittedName>
</protein>
<dbReference type="HOGENOM" id="CLU_1875978_0_0_1"/>
<evidence type="ECO:0000313" key="3">
    <source>
        <dbReference type="Proteomes" id="UP000017559"/>
    </source>
</evidence>